<evidence type="ECO:0000256" key="7">
    <source>
        <dbReference type="ARBA" id="ARBA00048470"/>
    </source>
</evidence>
<evidence type="ECO:0000256" key="4">
    <source>
        <dbReference type="ARBA" id="ARBA00023465"/>
    </source>
</evidence>
<dbReference type="Proteomes" id="UP000379480">
    <property type="component" value="Unassembled WGS sequence"/>
</dbReference>
<dbReference type="EMBL" id="CABVHY010000014">
    <property type="protein sequence ID" value="VVO07506.1"/>
    <property type="molecule type" value="Genomic_DNA"/>
</dbReference>
<evidence type="ECO:0000256" key="5">
    <source>
        <dbReference type="ARBA" id="ARBA00023471"/>
    </source>
</evidence>
<evidence type="ECO:0000256" key="6">
    <source>
        <dbReference type="ARBA" id="ARBA00045291"/>
    </source>
</evidence>
<dbReference type="PANTHER" id="PTHR43413:SF1">
    <property type="entry name" value="SIROHEME DECARBOXYLASE NIRL SUBUNIT"/>
    <property type="match status" value="1"/>
</dbReference>
<evidence type="ECO:0000256" key="2">
    <source>
        <dbReference type="ARBA" id="ARBA00023444"/>
    </source>
</evidence>
<comment type="catalytic activity">
    <reaction evidence="7">
        <text>siroheme + 2 H(+) = 12,18-didecarboxysiroheme + 2 CO2</text>
        <dbReference type="Rhea" id="RHEA:19093"/>
        <dbReference type="ChEBI" id="CHEBI:15378"/>
        <dbReference type="ChEBI" id="CHEBI:16526"/>
        <dbReference type="ChEBI" id="CHEBI:60052"/>
        <dbReference type="ChEBI" id="CHEBI:140497"/>
        <dbReference type="EC" id="4.1.1.111"/>
    </reaction>
</comment>
<gene>
    <name evidence="10" type="ORF">PS723_03146</name>
</gene>
<comment type="similarity">
    <text evidence="3">Belongs to the Ahb/Nir family.</text>
</comment>
<keyword evidence="1" id="KW-0456">Lyase</keyword>
<accession>A0A5E7CS10</accession>
<evidence type="ECO:0000313" key="10">
    <source>
        <dbReference type="EMBL" id="VVO07506.1"/>
    </source>
</evidence>
<evidence type="ECO:0000259" key="9">
    <source>
        <dbReference type="Pfam" id="PF22451"/>
    </source>
</evidence>
<comment type="function">
    <text evidence="6">Involved in heme d1 biosynthesis. Catalyzes the decarboxylation of siroheme into didecarboxysiroheme.</text>
</comment>
<dbReference type="RefSeq" id="WP_150804541.1">
    <property type="nucleotide sequence ID" value="NZ_CABVHY010000014.1"/>
</dbReference>
<dbReference type="InterPro" id="IPR050684">
    <property type="entry name" value="HTH-Siroheme_Decarb"/>
</dbReference>
<evidence type="ECO:0000259" key="8">
    <source>
        <dbReference type="Pfam" id="PF17805"/>
    </source>
</evidence>
<evidence type="ECO:0000256" key="3">
    <source>
        <dbReference type="ARBA" id="ARBA00023457"/>
    </source>
</evidence>
<dbReference type="OrthoDB" id="5568033at2"/>
<protein>
    <recommendedName>
        <fullName evidence="5">siroheme decarboxylase</fullName>
        <ecNumber evidence="5">4.1.1.111</ecNumber>
    </recommendedName>
</protein>
<sequence>MKPGLNPKQVLALRRHLEAGLPLVSRPYQDLAERIKADEHQVLEQMRLWNEQGMFRRMGLVLNHRALGFAANAMLVLDIPDALVDEVGQRLGRASGITLCYQRPRRLPDWRYNLFCMFHGRQRDRVEAQIQALLEDHLLSDLPHQLLFSTQVFKQCGGRFAPPLTDASTKASTAAPRHG</sequence>
<evidence type="ECO:0000313" key="11">
    <source>
        <dbReference type="Proteomes" id="UP000379480"/>
    </source>
</evidence>
<dbReference type="GO" id="GO:0016829">
    <property type="term" value="F:lyase activity"/>
    <property type="evidence" value="ECO:0007669"/>
    <property type="project" value="UniProtKB-KW"/>
</dbReference>
<dbReference type="InterPro" id="IPR040523">
    <property type="entry name" value="AsnC_trans_reg2"/>
</dbReference>
<dbReference type="EC" id="4.1.1.111" evidence="5"/>
<dbReference type="AlphaFoldDB" id="A0A5E7CS10"/>
<reference evidence="10 11" key="1">
    <citation type="submission" date="2019-09" db="EMBL/GenBank/DDBJ databases">
        <authorList>
            <person name="Chandra G."/>
            <person name="Truman W A."/>
        </authorList>
    </citation>
    <scope>NUCLEOTIDE SEQUENCE [LARGE SCALE GENOMIC DNA]</scope>
    <source>
        <strain evidence="10">PS723</strain>
    </source>
</reference>
<feature type="domain" description="Siroheme decarboxylase NirL-like HTH" evidence="9">
    <location>
        <begin position="17"/>
        <end position="56"/>
    </location>
</feature>
<evidence type="ECO:0000256" key="1">
    <source>
        <dbReference type="ARBA" id="ARBA00023239"/>
    </source>
</evidence>
<proteinExistence type="inferred from homology"/>
<feature type="domain" description="Siroheme decarboxylase AsnC-like ligand binding" evidence="8">
    <location>
        <begin position="67"/>
        <end position="154"/>
    </location>
</feature>
<dbReference type="Pfam" id="PF22451">
    <property type="entry name" value="NirdL-like_HTH"/>
    <property type="match status" value="1"/>
</dbReference>
<name>A0A5E7CS10_PSEFL</name>
<dbReference type="PANTHER" id="PTHR43413">
    <property type="entry name" value="TRANSCRIPTIONAL REGULATOR, ASNC FAMILY"/>
    <property type="match status" value="1"/>
</dbReference>
<organism evidence="10 11">
    <name type="scientific">Pseudomonas fluorescens</name>
    <dbReference type="NCBI Taxonomy" id="294"/>
    <lineage>
        <taxon>Bacteria</taxon>
        <taxon>Pseudomonadati</taxon>
        <taxon>Pseudomonadota</taxon>
        <taxon>Gammaproteobacteria</taxon>
        <taxon>Pseudomonadales</taxon>
        <taxon>Pseudomonadaceae</taxon>
        <taxon>Pseudomonas</taxon>
    </lineage>
</organism>
<comment type="pathway">
    <text evidence="2">Porphyrin-containing compound metabolism.</text>
</comment>
<dbReference type="Pfam" id="PF17805">
    <property type="entry name" value="AsnC_trans_reg2"/>
    <property type="match status" value="1"/>
</dbReference>
<dbReference type="InterPro" id="IPR053953">
    <property type="entry name" value="NirdL-like_HTH"/>
</dbReference>
<dbReference type="Gene3D" id="3.30.70.3460">
    <property type="match status" value="1"/>
</dbReference>
<comment type="subunit">
    <text evidence="4">Probably forms a complex composed of NirD, NirL, NirG and NirH. All proteins are required for the total conversion of siroheme to didecarboxysiroheme.</text>
</comment>